<comment type="caution">
    <text evidence="1">The sequence shown here is derived from an EMBL/GenBank/DDBJ whole genome shotgun (WGS) entry which is preliminary data.</text>
</comment>
<dbReference type="EMBL" id="JAYKBW010000015">
    <property type="protein sequence ID" value="MEB3076045.1"/>
    <property type="molecule type" value="Genomic_DNA"/>
</dbReference>
<accession>A0ABU5ZAQ4</accession>
<name>A0ABU5ZAQ4_9FLAO</name>
<protein>
    <submittedName>
        <fullName evidence="1">Uncharacterized protein</fullName>
    </submittedName>
</protein>
<evidence type="ECO:0000313" key="2">
    <source>
        <dbReference type="Proteomes" id="UP001311730"/>
    </source>
</evidence>
<reference evidence="1 2" key="1">
    <citation type="submission" date="2023-12" db="EMBL/GenBank/DDBJ databases">
        <title>Genomic sequences of Capnocytophaga and Parvimonas strains.</title>
        <authorList>
            <person name="Watt R.M."/>
            <person name="Wang M."/>
            <person name="Yang T."/>
            <person name="Tong W.M."/>
        </authorList>
    </citation>
    <scope>NUCLEOTIDE SEQUENCE [LARGE SCALE GENOMIC DNA]</scope>
    <source>
        <strain evidence="1 2">CCUG 13096</strain>
    </source>
</reference>
<sequence>MKQNKKREQVRFKEDDKVRIISKNIEGVIISINSINMIYENCIYRVRVGKYTTLVAVSDLEKLI</sequence>
<dbReference type="Proteomes" id="UP001311730">
    <property type="component" value="Unassembled WGS sequence"/>
</dbReference>
<proteinExistence type="predicted"/>
<evidence type="ECO:0000313" key="1">
    <source>
        <dbReference type="EMBL" id="MEB3076045.1"/>
    </source>
</evidence>
<gene>
    <name evidence="1" type="ORF">VJJ08_12170</name>
</gene>
<organism evidence="1 2">
    <name type="scientific">Capnocytophaga gingivalis</name>
    <dbReference type="NCBI Taxonomy" id="1017"/>
    <lineage>
        <taxon>Bacteria</taxon>
        <taxon>Pseudomonadati</taxon>
        <taxon>Bacteroidota</taxon>
        <taxon>Flavobacteriia</taxon>
        <taxon>Flavobacteriales</taxon>
        <taxon>Flavobacteriaceae</taxon>
        <taxon>Capnocytophaga</taxon>
    </lineage>
</organism>
<dbReference type="RefSeq" id="WP_323984125.1">
    <property type="nucleotide sequence ID" value="NZ_JAYKBW010000015.1"/>
</dbReference>
<keyword evidence="2" id="KW-1185">Reference proteome</keyword>